<evidence type="ECO:0000313" key="2">
    <source>
        <dbReference type="EMBL" id="EKD18184.1"/>
    </source>
</evidence>
<dbReference type="OrthoDB" id="425354at2759"/>
<name>K1XZG0_MARBU</name>
<reference evidence="2 3" key="1">
    <citation type="journal article" date="2012" name="BMC Genomics">
        <title>Sequencing the genome of Marssonina brunnea reveals fungus-poplar co-evolution.</title>
        <authorList>
            <person name="Zhu S."/>
            <person name="Cao Y.-Z."/>
            <person name="Jiang C."/>
            <person name="Tan B.-Y."/>
            <person name="Wang Z."/>
            <person name="Feng S."/>
            <person name="Zhang L."/>
            <person name="Su X.-H."/>
            <person name="Brejova B."/>
            <person name="Vinar T."/>
            <person name="Xu M."/>
            <person name="Wang M.-X."/>
            <person name="Zhang S.-G."/>
            <person name="Huang M.-R."/>
            <person name="Wu R."/>
            <person name="Zhou Y."/>
        </authorList>
    </citation>
    <scope>NUCLEOTIDE SEQUENCE [LARGE SCALE GENOMIC DNA]</scope>
    <source>
        <strain evidence="2 3">MB_m1</strain>
    </source>
</reference>
<feature type="region of interest" description="Disordered" evidence="1">
    <location>
        <begin position="242"/>
        <end position="292"/>
    </location>
</feature>
<feature type="compositionally biased region" description="Basic and acidic residues" evidence="1">
    <location>
        <begin position="242"/>
        <end position="271"/>
    </location>
</feature>
<dbReference type="AlphaFoldDB" id="K1XZG0"/>
<accession>K1XZG0</accession>
<dbReference type="InParanoid" id="K1XZG0"/>
<sequence length="292" mass="32457">MAVPQDMTLRTLNGKFTVNRTYSDSLDKLMALQGFPYLIRMAARTASLTLSLTSIPVSDSPSGPSKIKIETAISAAGMSVGKGKVEERSIDGVPWEDVDGNMGPIVGRAWWCPVSDISLNFVVDPDATALPSSPELSFLRGFDGKDTGDKDLKDSKWCLKEGGEGVQAGDEIVRYQIEAKKSGAFSDHSWGFETGFGEGDEKKQRRYTRRVLARKGGKFEMARMILKSRAVDTERMFCIPSDEEKPNERLSHSQFSEKRQNGVVVRRDEALNKLSTHQGTMKEQRNARRMPK</sequence>
<organism evidence="2 3">
    <name type="scientific">Marssonina brunnea f. sp. multigermtubi (strain MB_m1)</name>
    <name type="common">Marssonina leaf spot fungus</name>
    <dbReference type="NCBI Taxonomy" id="1072389"/>
    <lineage>
        <taxon>Eukaryota</taxon>
        <taxon>Fungi</taxon>
        <taxon>Dikarya</taxon>
        <taxon>Ascomycota</taxon>
        <taxon>Pezizomycotina</taxon>
        <taxon>Leotiomycetes</taxon>
        <taxon>Helotiales</taxon>
        <taxon>Drepanopezizaceae</taxon>
        <taxon>Drepanopeziza</taxon>
    </lineage>
</organism>
<dbReference type="Proteomes" id="UP000006753">
    <property type="component" value="Unassembled WGS sequence"/>
</dbReference>
<evidence type="ECO:0000313" key="3">
    <source>
        <dbReference type="Proteomes" id="UP000006753"/>
    </source>
</evidence>
<dbReference type="PANTHER" id="PTHR38115:SF1">
    <property type="entry name" value="LIPOCALIN-LIKE DOMAIN-CONTAINING PROTEIN"/>
    <property type="match status" value="1"/>
</dbReference>
<dbReference type="GeneID" id="18759891"/>
<dbReference type="KEGG" id="mbe:MBM_03956"/>
<keyword evidence="3" id="KW-1185">Reference proteome</keyword>
<dbReference type="HOGENOM" id="CLU_953393_0_0_1"/>
<evidence type="ECO:0000256" key="1">
    <source>
        <dbReference type="SAM" id="MobiDB-lite"/>
    </source>
</evidence>
<dbReference type="InterPro" id="IPR053037">
    <property type="entry name" value="Pericyclase_pydY-like"/>
</dbReference>
<proteinExistence type="predicted"/>
<gene>
    <name evidence="2" type="ORF">MBM_03956</name>
</gene>
<dbReference type="EMBL" id="JH921434">
    <property type="protein sequence ID" value="EKD18184.1"/>
    <property type="molecule type" value="Genomic_DNA"/>
</dbReference>
<dbReference type="PANTHER" id="PTHR38115">
    <property type="entry name" value="LIPOCALIN-LIKE DOMAIN-CONTAINING PROTEIN"/>
    <property type="match status" value="1"/>
</dbReference>
<protein>
    <submittedName>
        <fullName evidence="2">Uncharacterized protein</fullName>
    </submittedName>
</protein>